<evidence type="ECO:0000259" key="7">
    <source>
        <dbReference type="Pfam" id="PF00590"/>
    </source>
</evidence>
<dbReference type="PIRSF" id="PIRSF005917">
    <property type="entry name" value="MTase_YraL"/>
    <property type="match status" value="1"/>
</dbReference>
<dbReference type="InterPro" id="IPR018063">
    <property type="entry name" value="SAM_MeTrfase_RsmI_CS"/>
</dbReference>
<feature type="domain" description="Tetrapyrrole methylase" evidence="7">
    <location>
        <begin position="3"/>
        <end position="201"/>
    </location>
</feature>
<dbReference type="InterPro" id="IPR035996">
    <property type="entry name" value="4pyrrol_Methylase_sf"/>
</dbReference>
<keyword evidence="9" id="KW-1185">Reference proteome</keyword>
<comment type="catalytic activity">
    <reaction evidence="6">
        <text>cytidine(1402) in 16S rRNA + S-adenosyl-L-methionine = 2'-O-methylcytidine(1402) in 16S rRNA + S-adenosyl-L-homocysteine + H(+)</text>
        <dbReference type="Rhea" id="RHEA:42924"/>
        <dbReference type="Rhea" id="RHEA-COMP:10285"/>
        <dbReference type="Rhea" id="RHEA-COMP:10286"/>
        <dbReference type="ChEBI" id="CHEBI:15378"/>
        <dbReference type="ChEBI" id="CHEBI:57856"/>
        <dbReference type="ChEBI" id="CHEBI:59789"/>
        <dbReference type="ChEBI" id="CHEBI:74495"/>
        <dbReference type="ChEBI" id="CHEBI:82748"/>
        <dbReference type="EC" id="2.1.1.198"/>
    </reaction>
</comment>
<evidence type="ECO:0000256" key="5">
    <source>
        <dbReference type="ARBA" id="ARBA00022691"/>
    </source>
</evidence>
<dbReference type="AlphaFoldDB" id="A0A953NC61"/>
<name>A0A953NC61_9MOLU</name>
<protein>
    <recommendedName>
        <fullName evidence="6">Ribosomal RNA small subunit methyltransferase I</fullName>
        <ecNumber evidence="6">2.1.1.198</ecNumber>
    </recommendedName>
    <alternativeName>
        <fullName evidence="6">16S rRNA 2'-O-ribose C1402 methyltransferase</fullName>
    </alternativeName>
    <alternativeName>
        <fullName evidence="6">rRNA (cytidine-2'-O-)-methyltransferase RsmI</fullName>
    </alternativeName>
</protein>
<dbReference type="EMBL" id="JAIQBY010000002">
    <property type="protein sequence ID" value="MBZ4195171.1"/>
    <property type="molecule type" value="Genomic_DNA"/>
</dbReference>
<evidence type="ECO:0000256" key="4">
    <source>
        <dbReference type="ARBA" id="ARBA00022679"/>
    </source>
</evidence>
<dbReference type="GO" id="GO:0070677">
    <property type="term" value="F:rRNA (cytosine-2'-O-)-methyltransferase activity"/>
    <property type="evidence" value="ECO:0007669"/>
    <property type="project" value="UniProtKB-UniRule"/>
</dbReference>
<dbReference type="HAMAP" id="MF_01877">
    <property type="entry name" value="16SrRNA_methyltr_I"/>
    <property type="match status" value="1"/>
</dbReference>
<dbReference type="InterPro" id="IPR008189">
    <property type="entry name" value="rRNA_ssu_MeTfrase_I"/>
</dbReference>
<evidence type="ECO:0000313" key="8">
    <source>
        <dbReference type="EMBL" id="MBZ4195171.1"/>
    </source>
</evidence>
<dbReference type="CDD" id="cd11648">
    <property type="entry name" value="RsmI"/>
    <property type="match status" value="1"/>
</dbReference>
<keyword evidence="3 6" id="KW-0489">Methyltransferase</keyword>
<evidence type="ECO:0000256" key="2">
    <source>
        <dbReference type="ARBA" id="ARBA00022552"/>
    </source>
</evidence>
<dbReference type="InterPro" id="IPR000878">
    <property type="entry name" value="4pyrrol_Mease"/>
</dbReference>
<dbReference type="InterPro" id="IPR014777">
    <property type="entry name" value="4pyrrole_Mease_sub1"/>
</dbReference>
<dbReference type="PANTHER" id="PTHR46111:SF1">
    <property type="entry name" value="RIBOSOMAL RNA SMALL SUBUNIT METHYLTRANSFERASE I"/>
    <property type="match status" value="1"/>
</dbReference>
<evidence type="ECO:0000313" key="9">
    <source>
        <dbReference type="Proteomes" id="UP000772186"/>
    </source>
</evidence>
<comment type="function">
    <text evidence="6">Catalyzes the 2'-O-methylation of the ribose of cytidine 1402 (C1402) in 16S rRNA.</text>
</comment>
<dbReference type="Gene3D" id="3.40.1010.10">
    <property type="entry name" value="Cobalt-precorrin-4 Transmethylase, Domain 1"/>
    <property type="match status" value="1"/>
</dbReference>
<reference evidence="8 9" key="1">
    <citation type="submission" date="2021-09" db="EMBL/GenBank/DDBJ databases">
        <title>WGS of Mycoplasma sp. Zaradi2 strains.</title>
        <authorList>
            <person name="Spergser J."/>
        </authorList>
    </citation>
    <scope>NUCLEOTIDE SEQUENCE [LARGE SCALE GENOMIC DNA]</scope>
    <source>
        <strain evidence="8 9">1331</strain>
    </source>
</reference>
<keyword evidence="2 6" id="KW-0698">rRNA processing</keyword>
<comment type="subcellular location">
    <subcellularLocation>
        <location evidence="6">Cytoplasm</location>
    </subcellularLocation>
</comment>
<keyword evidence="1 6" id="KW-0963">Cytoplasm</keyword>
<evidence type="ECO:0000256" key="3">
    <source>
        <dbReference type="ARBA" id="ARBA00022603"/>
    </source>
</evidence>
<dbReference type="EC" id="2.1.1.198" evidence="6"/>
<accession>A0A953NC61</accession>
<dbReference type="Proteomes" id="UP000772186">
    <property type="component" value="Unassembled WGS sequence"/>
</dbReference>
<dbReference type="PROSITE" id="PS01296">
    <property type="entry name" value="RSMI"/>
    <property type="match status" value="1"/>
</dbReference>
<proteinExistence type="inferred from homology"/>
<dbReference type="InterPro" id="IPR014776">
    <property type="entry name" value="4pyrrole_Mease_sub2"/>
</dbReference>
<keyword evidence="4 6" id="KW-0808">Transferase</keyword>
<dbReference type="Pfam" id="PF00590">
    <property type="entry name" value="TP_methylase"/>
    <property type="match status" value="1"/>
</dbReference>
<keyword evidence="5 6" id="KW-0949">S-adenosyl-L-methionine</keyword>
<dbReference type="RefSeq" id="WP_205517279.1">
    <property type="nucleotide sequence ID" value="NZ_CP070479.1"/>
</dbReference>
<dbReference type="PANTHER" id="PTHR46111">
    <property type="entry name" value="RIBOSOMAL RNA SMALL SUBUNIT METHYLTRANSFERASE I"/>
    <property type="match status" value="1"/>
</dbReference>
<dbReference type="GO" id="GO:0005737">
    <property type="term" value="C:cytoplasm"/>
    <property type="evidence" value="ECO:0007669"/>
    <property type="project" value="UniProtKB-SubCell"/>
</dbReference>
<comment type="similarity">
    <text evidence="6">Belongs to the methyltransferase superfamily. RsmI family.</text>
</comment>
<dbReference type="NCBIfam" id="TIGR00096">
    <property type="entry name" value="16S rRNA (cytidine(1402)-2'-O)-methyltransferase"/>
    <property type="match status" value="1"/>
</dbReference>
<organism evidence="8 9">
    <name type="scientific">Mycoplasma tauri</name>
    <dbReference type="NCBI Taxonomy" id="547987"/>
    <lineage>
        <taxon>Bacteria</taxon>
        <taxon>Bacillati</taxon>
        <taxon>Mycoplasmatota</taxon>
        <taxon>Mollicutes</taxon>
        <taxon>Mycoplasmataceae</taxon>
        <taxon>Mycoplasma</taxon>
    </lineage>
</organism>
<gene>
    <name evidence="6 8" type="primary">rsmI</name>
    <name evidence="8" type="ORF">LAD73_00305</name>
</gene>
<evidence type="ECO:0000256" key="1">
    <source>
        <dbReference type="ARBA" id="ARBA00022490"/>
    </source>
</evidence>
<dbReference type="Gene3D" id="3.30.950.10">
    <property type="entry name" value="Methyltransferase, Cobalt-precorrin-4 Transmethylase, Domain 2"/>
    <property type="match status" value="1"/>
</dbReference>
<sequence>MSKIYIVGTPIGNLKDITYRAIEVLKSVDYIACEDTRVTNKLLSAYSINAKLLLHNKINEKESAKGIISMLNKEDLSIALVSDAGMPLVNDPGFELIKLANENNIKIDLIPGVNAAISAFCLSAMSSTFVYMGFPKEKVGQRLQQIKDFKREHAYIFYVGNSKITNFLSEINSVWGNEIHVFLAREMTKIHEQFYRGNANDVLNELNNGSAKGEFTLVLKLENIKKEKKNKYAQFSKH</sequence>
<evidence type="ECO:0000256" key="6">
    <source>
        <dbReference type="HAMAP-Rule" id="MF_01877"/>
    </source>
</evidence>
<comment type="caution">
    <text evidence="8">The sequence shown here is derived from an EMBL/GenBank/DDBJ whole genome shotgun (WGS) entry which is preliminary data.</text>
</comment>
<dbReference type="SUPFAM" id="SSF53790">
    <property type="entry name" value="Tetrapyrrole methylase"/>
    <property type="match status" value="1"/>
</dbReference>